<organism evidence="1 2">
    <name type="scientific">Marchantia polymorpha</name>
    <name type="common">Common liverwort</name>
    <name type="synonym">Marchantia aquatica</name>
    <dbReference type="NCBI Taxonomy" id="3197"/>
    <lineage>
        <taxon>Eukaryota</taxon>
        <taxon>Viridiplantae</taxon>
        <taxon>Streptophyta</taxon>
        <taxon>Embryophyta</taxon>
        <taxon>Marchantiophyta</taxon>
        <taxon>Marchantiopsida</taxon>
        <taxon>Marchantiidae</taxon>
        <taxon>Marchantiales</taxon>
        <taxon>Marchantiaceae</taxon>
        <taxon>Marchantia</taxon>
    </lineage>
</organism>
<gene>
    <name evidence="1" type="ORF">MARPO_0034s0030</name>
</gene>
<protein>
    <submittedName>
        <fullName evidence="1">Uncharacterized protein</fullName>
    </submittedName>
</protein>
<accession>A0A2R6X5Q3</accession>
<evidence type="ECO:0000313" key="2">
    <source>
        <dbReference type="Proteomes" id="UP000244005"/>
    </source>
</evidence>
<evidence type="ECO:0000313" key="1">
    <source>
        <dbReference type="EMBL" id="PTQ41433.1"/>
    </source>
</evidence>
<sequence length="65" mass="7601">MRLPFTPVSACLPLAYQMTLNSIMIEKLLSISNNGGNNARERERERERERICAIHQFITFHARRV</sequence>
<keyword evidence="2" id="KW-1185">Reference proteome</keyword>
<dbReference type="AlphaFoldDB" id="A0A2R6X5Q3"/>
<reference evidence="2" key="1">
    <citation type="journal article" date="2017" name="Cell">
        <title>Insights into land plant evolution garnered from the Marchantia polymorpha genome.</title>
        <authorList>
            <person name="Bowman J.L."/>
            <person name="Kohchi T."/>
            <person name="Yamato K.T."/>
            <person name="Jenkins J."/>
            <person name="Shu S."/>
            <person name="Ishizaki K."/>
            <person name="Yamaoka S."/>
            <person name="Nishihama R."/>
            <person name="Nakamura Y."/>
            <person name="Berger F."/>
            <person name="Adam C."/>
            <person name="Aki S.S."/>
            <person name="Althoff F."/>
            <person name="Araki T."/>
            <person name="Arteaga-Vazquez M.A."/>
            <person name="Balasubrmanian S."/>
            <person name="Barry K."/>
            <person name="Bauer D."/>
            <person name="Boehm C.R."/>
            <person name="Briginshaw L."/>
            <person name="Caballero-Perez J."/>
            <person name="Catarino B."/>
            <person name="Chen F."/>
            <person name="Chiyoda S."/>
            <person name="Chovatia M."/>
            <person name="Davies K.M."/>
            <person name="Delmans M."/>
            <person name="Demura T."/>
            <person name="Dierschke T."/>
            <person name="Dolan L."/>
            <person name="Dorantes-Acosta A.E."/>
            <person name="Eklund D.M."/>
            <person name="Florent S.N."/>
            <person name="Flores-Sandoval E."/>
            <person name="Fujiyama A."/>
            <person name="Fukuzawa H."/>
            <person name="Galik B."/>
            <person name="Grimanelli D."/>
            <person name="Grimwood J."/>
            <person name="Grossniklaus U."/>
            <person name="Hamada T."/>
            <person name="Haseloff J."/>
            <person name="Hetherington A.J."/>
            <person name="Higo A."/>
            <person name="Hirakawa Y."/>
            <person name="Hundley H.N."/>
            <person name="Ikeda Y."/>
            <person name="Inoue K."/>
            <person name="Inoue S.I."/>
            <person name="Ishida S."/>
            <person name="Jia Q."/>
            <person name="Kakita M."/>
            <person name="Kanazawa T."/>
            <person name="Kawai Y."/>
            <person name="Kawashima T."/>
            <person name="Kennedy M."/>
            <person name="Kinose K."/>
            <person name="Kinoshita T."/>
            <person name="Kohara Y."/>
            <person name="Koide E."/>
            <person name="Komatsu K."/>
            <person name="Kopischke S."/>
            <person name="Kubo M."/>
            <person name="Kyozuka J."/>
            <person name="Lagercrantz U."/>
            <person name="Lin S.S."/>
            <person name="Lindquist E."/>
            <person name="Lipzen A.M."/>
            <person name="Lu C.W."/>
            <person name="De Luna E."/>
            <person name="Martienssen R.A."/>
            <person name="Minamino N."/>
            <person name="Mizutani M."/>
            <person name="Mizutani M."/>
            <person name="Mochizuki N."/>
            <person name="Monte I."/>
            <person name="Mosher R."/>
            <person name="Nagasaki H."/>
            <person name="Nakagami H."/>
            <person name="Naramoto S."/>
            <person name="Nishitani K."/>
            <person name="Ohtani M."/>
            <person name="Okamoto T."/>
            <person name="Okumura M."/>
            <person name="Phillips J."/>
            <person name="Pollak B."/>
            <person name="Reinders A."/>
            <person name="Rovekamp M."/>
            <person name="Sano R."/>
            <person name="Sawa S."/>
            <person name="Schmid M.W."/>
            <person name="Shirakawa M."/>
            <person name="Solano R."/>
            <person name="Spunde A."/>
            <person name="Suetsugu N."/>
            <person name="Sugano S."/>
            <person name="Sugiyama A."/>
            <person name="Sun R."/>
            <person name="Suzuki Y."/>
            <person name="Takenaka M."/>
            <person name="Takezawa D."/>
            <person name="Tomogane H."/>
            <person name="Tsuzuki M."/>
            <person name="Ueda T."/>
            <person name="Umeda M."/>
            <person name="Ward J.M."/>
            <person name="Watanabe Y."/>
            <person name="Yazaki K."/>
            <person name="Yokoyama R."/>
            <person name="Yoshitake Y."/>
            <person name="Yotsui I."/>
            <person name="Zachgo S."/>
            <person name="Schmutz J."/>
        </authorList>
    </citation>
    <scope>NUCLEOTIDE SEQUENCE [LARGE SCALE GENOMIC DNA]</scope>
    <source>
        <strain evidence="2">Tak-1</strain>
    </source>
</reference>
<name>A0A2R6X5Q3_MARPO</name>
<dbReference type="EMBL" id="KZ772706">
    <property type="protein sequence ID" value="PTQ41433.1"/>
    <property type="molecule type" value="Genomic_DNA"/>
</dbReference>
<proteinExistence type="predicted"/>
<dbReference type="Proteomes" id="UP000244005">
    <property type="component" value="Unassembled WGS sequence"/>
</dbReference>
<dbReference type="Gramene" id="Mp6g04870.1">
    <property type="protein sequence ID" value="Mp6g04870.1.cds1"/>
    <property type="gene ID" value="Mp6g04870"/>
</dbReference>